<proteinExistence type="predicted"/>
<protein>
    <submittedName>
        <fullName evidence="1">DRS2 protein</fullName>
    </submittedName>
</protein>
<keyword evidence="2" id="KW-1185">Reference proteome</keyword>
<evidence type="ECO:0000313" key="2">
    <source>
        <dbReference type="Proteomes" id="UP000649617"/>
    </source>
</evidence>
<dbReference type="EMBL" id="CAJNIZ010029302">
    <property type="protein sequence ID" value="CAE7514840.1"/>
    <property type="molecule type" value="Genomic_DNA"/>
</dbReference>
<dbReference type="Proteomes" id="UP000649617">
    <property type="component" value="Unassembled WGS sequence"/>
</dbReference>
<dbReference type="PANTHER" id="PTHR24092:SF150">
    <property type="entry name" value="PHOSPHOLIPID-TRANSPORTING ATPASE"/>
    <property type="match status" value="1"/>
</dbReference>
<dbReference type="OrthoDB" id="416954at2759"/>
<dbReference type="GO" id="GO:0045332">
    <property type="term" value="P:phospholipid translocation"/>
    <property type="evidence" value="ECO:0007669"/>
    <property type="project" value="TreeGrafter"/>
</dbReference>
<sequence>MVMNSREIPTKMANLERVVNRAMLVVLGAQAVLSSLSSVLYVSNEWRFRSSWYLYPGGSYIHEGVAARLVANWFKFFILYSNLMPISLYATMEICNYFQAYFVKNDLQMYDEEQAFGEITEEPGFSDVEGVRRWRELGNQNRALVDAFLEILAVAHTVMVTTDKKGCQCFEAESPDEGALVDGAQQMGWQYCSRTADSLTVEVNGQQQTYQILA</sequence>
<dbReference type="GO" id="GO:0000166">
    <property type="term" value="F:nucleotide binding"/>
    <property type="evidence" value="ECO:0007669"/>
    <property type="project" value="InterPro"/>
</dbReference>
<dbReference type="AlphaFoldDB" id="A0A812TBL4"/>
<dbReference type="Gene3D" id="3.40.1110.10">
    <property type="entry name" value="Calcium-transporting ATPase, cytoplasmic domain N"/>
    <property type="match status" value="1"/>
</dbReference>
<feature type="non-terminal residue" evidence="1">
    <location>
        <position position="214"/>
    </location>
</feature>
<comment type="caution">
    <text evidence="1">The sequence shown here is derived from an EMBL/GenBank/DDBJ whole genome shotgun (WGS) entry which is preliminary data.</text>
</comment>
<dbReference type="GO" id="GO:0140326">
    <property type="term" value="F:ATPase-coupled intramembrane lipid transporter activity"/>
    <property type="evidence" value="ECO:0007669"/>
    <property type="project" value="TreeGrafter"/>
</dbReference>
<dbReference type="PANTHER" id="PTHR24092">
    <property type="entry name" value="PROBABLE PHOSPHOLIPID-TRANSPORTING ATPASE"/>
    <property type="match status" value="1"/>
</dbReference>
<name>A0A812TBL4_SYMPI</name>
<accession>A0A812TBL4</accession>
<organism evidence="1 2">
    <name type="scientific">Symbiodinium pilosum</name>
    <name type="common">Dinoflagellate</name>
    <dbReference type="NCBI Taxonomy" id="2952"/>
    <lineage>
        <taxon>Eukaryota</taxon>
        <taxon>Sar</taxon>
        <taxon>Alveolata</taxon>
        <taxon>Dinophyceae</taxon>
        <taxon>Suessiales</taxon>
        <taxon>Symbiodiniaceae</taxon>
        <taxon>Symbiodinium</taxon>
    </lineage>
</organism>
<dbReference type="GO" id="GO:0005886">
    <property type="term" value="C:plasma membrane"/>
    <property type="evidence" value="ECO:0007669"/>
    <property type="project" value="TreeGrafter"/>
</dbReference>
<reference evidence="1" key="1">
    <citation type="submission" date="2021-02" db="EMBL/GenBank/DDBJ databases">
        <authorList>
            <person name="Dougan E. K."/>
            <person name="Rhodes N."/>
            <person name="Thang M."/>
            <person name="Chan C."/>
        </authorList>
    </citation>
    <scope>NUCLEOTIDE SEQUENCE</scope>
</reference>
<dbReference type="InterPro" id="IPR023299">
    <property type="entry name" value="ATPase_P-typ_cyto_dom_N"/>
</dbReference>
<gene>
    <name evidence="1" type="primary">DRS2</name>
    <name evidence="1" type="ORF">SPIL2461_LOCUS13432</name>
</gene>
<evidence type="ECO:0000313" key="1">
    <source>
        <dbReference type="EMBL" id="CAE7514840.1"/>
    </source>
</evidence>